<gene>
    <name evidence="1" type="ORF">SAMN06893097_1161</name>
</gene>
<accession>A0A285EJ99</accession>
<reference evidence="1 2" key="1">
    <citation type="submission" date="2017-09" db="EMBL/GenBank/DDBJ databases">
        <authorList>
            <person name="Ehlers B."/>
            <person name="Leendertz F.H."/>
        </authorList>
    </citation>
    <scope>NUCLEOTIDE SEQUENCE [LARGE SCALE GENOMIC DNA]</scope>
    <source>
        <strain evidence="1 2">DSM 46844</strain>
    </source>
</reference>
<name>A0A285EJ99_9ACTN</name>
<dbReference type="Proteomes" id="UP000219514">
    <property type="component" value="Unassembled WGS sequence"/>
</dbReference>
<proteinExistence type="predicted"/>
<evidence type="ECO:0000313" key="1">
    <source>
        <dbReference type="EMBL" id="SNX99209.1"/>
    </source>
</evidence>
<protein>
    <submittedName>
        <fullName evidence="1">Uncharacterized protein</fullName>
    </submittedName>
</protein>
<evidence type="ECO:0000313" key="2">
    <source>
        <dbReference type="Proteomes" id="UP000219514"/>
    </source>
</evidence>
<organism evidence="1 2">
    <name type="scientific">Geodermatophilus sabuli</name>
    <dbReference type="NCBI Taxonomy" id="1564158"/>
    <lineage>
        <taxon>Bacteria</taxon>
        <taxon>Bacillati</taxon>
        <taxon>Actinomycetota</taxon>
        <taxon>Actinomycetes</taxon>
        <taxon>Geodermatophilales</taxon>
        <taxon>Geodermatophilaceae</taxon>
        <taxon>Geodermatophilus</taxon>
    </lineage>
</organism>
<sequence>MADVTEPPRAAQVYVAGLEPRTGGRLVRSARLFAAFVSELAWGLLPSPSVSDVVVRRRDDGGEVLRVEAGDPTVPGDMLRFVQGQLERLDPDAFLAEWSAPGRPNP</sequence>
<dbReference type="EMBL" id="OBDO01000016">
    <property type="protein sequence ID" value="SNX99209.1"/>
    <property type="molecule type" value="Genomic_DNA"/>
</dbReference>
<dbReference type="AlphaFoldDB" id="A0A285EJ99"/>
<keyword evidence="2" id="KW-1185">Reference proteome</keyword>